<dbReference type="InterPro" id="IPR049971">
    <property type="entry name" value="CLC_0170-like"/>
</dbReference>
<keyword evidence="3" id="KW-1185">Reference proteome</keyword>
<dbReference type="NCBIfam" id="NF042414">
    <property type="entry name" value="CLC_0170_fam"/>
    <property type="match status" value="1"/>
</dbReference>
<protein>
    <submittedName>
        <fullName evidence="2">Uncharacterized protein</fullName>
    </submittedName>
</protein>
<dbReference type="OrthoDB" id="2897521at2"/>
<evidence type="ECO:0000313" key="2">
    <source>
        <dbReference type="EMBL" id="RSL33335.1"/>
    </source>
</evidence>
<dbReference type="AlphaFoldDB" id="A0A3R9P7Y6"/>
<dbReference type="EMBL" id="RBVX01000008">
    <property type="protein sequence ID" value="RSL33335.1"/>
    <property type="molecule type" value="Genomic_DNA"/>
</dbReference>
<gene>
    <name evidence="2" type="ORF">D7Z54_10190</name>
</gene>
<feature type="transmembrane region" description="Helical" evidence="1">
    <location>
        <begin position="6"/>
        <end position="27"/>
    </location>
</feature>
<reference evidence="2 3" key="1">
    <citation type="submission" date="2018-10" db="EMBL/GenBank/DDBJ databases">
        <title>Draft genome sequence of Bacillus salarius IM0101, isolated from a hypersaline soil in Inner Mongolia, China.</title>
        <authorList>
            <person name="Yamprayoonswat W."/>
            <person name="Boonvisut S."/>
            <person name="Jumpathong W."/>
            <person name="Sittihan S."/>
            <person name="Ruangsuj P."/>
            <person name="Wanthongcharoen S."/>
            <person name="Thongpramul N."/>
            <person name="Pimmason S."/>
            <person name="Yu B."/>
            <person name="Yasawong M."/>
        </authorList>
    </citation>
    <scope>NUCLEOTIDE SEQUENCE [LARGE SCALE GENOMIC DNA]</scope>
    <source>
        <strain evidence="2 3">IM0101</strain>
    </source>
</reference>
<keyword evidence="1" id="KW-0472">Membrane</keyword>
<evidence type="ECO:0000256" key="1">
    <source>
        <dbReference type="SAM" id="Phobius"/>
    </source>
</evidence>
<comment type="caution">
    <text evidence="2">The sequence shown here is derived from an EMBL/GenBank/DDBJ whole genome shotgun (WGS) entry which is preliminary data.</text>
</comment>
<evidence type="ECO:0000313" key="3">
    <source>
        <dbReference type="Proteomes" id="UP000275076"/>
    </source>
</evidence>
<accession>A0A3R9P7Y6</accession>
<sequence>MFESAFDSYVVLTLVSGILILCIDVKAYKQHKMKKERKFARFLGWLNVVAGAALFVTNWVYQNWFW</sequence>
<dbReference type="RefSeq" id="WP_125555740.1">
    <property type="nucleotide sequence ID" value="NZ_RBVX01000008.1"/>
</dbReference>
<keyword evidence="1" id="KW-0812">Transmembrane</keyword>
<proteinExistence type="predicted"/>
<feature type="transmembrane region" description="Helical" evidence="1">
    <location>
        <begin position="39"/>
        <end position="61"/>
    </location>
</feature>
<organism evidence="2 3">
    <name type="scientific">Salibacterium salarium</name>
    <dbReference type="NCBI Taxonomy" id="284579"/>
    <lineage>
        <taxon>Bacteria</taxon>
        <taxon>Bacillati</taxon>
        <taxon>Bacillota</taxon>
        <taxon>Bacilli</taxon>
        <taxon>Bacillales</taxon>
        <taxon>Bacillaceae</taxon>
    </lineage>
</organism>
<name>A0A3R9P7Y6_9BACI</name>
<dbReference type="Proteomes" id="UP000275076">
    <property type="component" value="Unassembled WGS sequence"/>
</dbReference>
<keyword evidence="1" id="KW-1133">Transmembrane helix</keyword>